<keyword evidence="3" id="KW-1185">Reference proteome</keyword>
<sequence>MVFIFPLRRDSLDCSPTRQEAYYFRERSKIEDIQKNKKAISTSQKQIQIAEEHFQHKPGVFKKQAHYPLPPSQNQHPTNPIFNPFSLFAHSLHKGVYRQIKNNRAQGQALDCYAGTTSTQTTDDRRRDSGEEKTQQRNGG</sequence>
<accession>A0AAV4WTX9</accession>
<evidence type="ECO:0000313" key="2">
    <source>
        <dbReference type="EMBL" id="GIY85274.1"/>
    </source>
</evidence>
<dbReference type="EMBL" id="BPLR01016636">
    <property type="protein sequence ID" value="GIY85274.1"/>
    <property type="molecule type" value="Genomic_DNA"/>
</dbReference>
<evidence type="ECO:0000256" key="1">
    <source>
        <dbReference type="SAM" id="MobiDB-lite"/>
    </source>
</evidence>
<feature type="compositionally biased region" description="Basic and acidic residues" evidence="1">
    <location>
        <begin position="122"/>
        <end position="140"/>
    </location>
</feature>
<gene>
    <name evidence="2" type="ORF">CEXT_384321</name>
</gene>
<dbReference type="AlphaFoldDB" id="A0AAV4WTX9"/>
<proteinExistence type="predicted"/>
<name>A0AAV4WTX9_CAEEX</name>
<organism evidence="2 3">
    <name type="scientific">Caerostris extrusa</name>
    <name type="common">Bark spider</name>
    <name type="synonym">Caerostris bankana</name>
    <dbReference type="NCBI Taxonomy" id="172846"/>
    <lineage>
        <taxon>Eukaryota</taxon>
        <taxon>Metazoa</taxon>
        <taxon>Ecdysozoa</taxon>
        <taxon>Arthropoda</taxon>
        <taxon>Chelicerata</taxon>
        <taxon>Arachnida</taxon>
        <taxon>Araneae</taxon>
        <taxon>Araneomorphae</taxon>
        <taxon>Entelegynae</taxon>
        <taxon>Araneoidea</taxon>
        <taxon>Araneidae</taxon>
        <taxon>Caerostris</taxon>
    </lineage>
</organism>
<feature type="region of interest" description="Disordered" evidence="1">
    <location>
        <begin position="63"/>
        <end position="82"/>
    </location>
</feature>
<feature type="region of interest" description="Disordered" evidence="1">
    <location>
        <begin position="107"/>
        <end position="140"/>
    </location>
</feature>
<reference evidence="2 3" key="1">
    <citation type="submission" date="2021-06" db="EMBL/GenBank/DDBJ databases">
        <title>Caerostris extrusa draft genome.</title>
        <authorList>
            <person name="Kono N."/>
            <person name="Arakawa K."/>
        </authorList>
    </citation>
    <scope>NUCLEOTIDE SEQUENCE [LARGE SCALE GENOMIC DNA]</scope>
</reference>
<evidence type="ECO:0000313" key="3">
    <source>
        <dbReference type="Proteomes" id="UP001054945"/>
    </source>
</evidence>
<dbReference type="Proteomes" id="UP001054945">
    <property type="component" value="Unassembled WGS sequence"/>
</dbReference>
<protein>
    <submittedName>
        <fullName evidence="2">Uncharacterized protein</fullName>
    </submittedName>
</protein>
<comment type="caution">
    <text evidence="2">The sequence shown here is derived from an EMBL/GenBank/DDBJ whole genome shotgun (WGS) entry which is preliminary data.</text>
</comment>
<feature type="compositionally biased region" description="Polar residues" evidence="1">
    <location>
        <begin position="72"/>
        <end position="81"/>
    </location>
</feature>